<accession>A0A4C1XFA5</accession>
<dbReference type="Proteomes" id="UP000299102">
    <property type="component" value="Unassembled WGS sequence"/>
</dbReference>
<evidence type="ECO:0000313" key="3">
    <source>
        <dbReference type="Proteomes" id="UP000299102"/>
    </source>
</evidence>
<feature type="region of interest" description="Disordered" evidence="1">
    <location>
        <begin position="1"/>
        <end position="44"/>
    </location>
</feature>
<name>A0A4C1XFA5_EUMVA</name>
<reference evidence="2 3" key="1">
    <citation type="journal article" date="2019" name="Commun. Biol.">
        <title>The bagworm genome reveals a unique fibroin gene that provides high tensile strength.</title>
        <authorList>
            <person name="Kono N."/>
            <person name="Nakamura H."/>
            <person name="Ohtoshi R."/>
            <person name="Tomita M."/>
            <person name="Numata K."/>
            <person name="Arakawa K."/>
        </authorList>
    </citation>
    <scope>NUCLEOTIDE SEQUENCE [LARGE SCALE GENOMIC DNA]</scope>
</reference>
<organism evidence="2 3">
    <name type="scientific">Eumeta variegata</name>
    <name type="common">Bagworm moth</name>
    <name type="synonym">Eumeta japonica</name>
    <dbReference type="NCBI Taxonomy" id="151549"/>
    <lineage>
        <taxon>Eukaryota</taxon>
        <taxon>Metazoa</taxon>
        <taxon>Ecdysozoa</taxon>
        <taxon>Arthropoda</taxon>
        <taxon>Hexapoda</taxon>
        <taxon>Insecta</taxon>
        <taxon>Pterygota</taxon>
        <taxon>Neoptera</taxon>
        <taxon>Endopterygota</taxon>
        <taxon>Lepidoptera</taxon>
        <taxon>Glossata</taxon>
        <taxon>Ditrysia</taxon>
        <taxon>Tineoidea</taxon>
        <taxon>Psychidae</taxon>
        <taxon>Oiketicinae</taxon>
        <taxon>Eumeta</taxon>
    </lineage>
</organism>
<dbReference type="EMBL" id="BGZK01000800">
    <property type="protein sequence ID" value="GBP60937.1"/>
    <property type="molecule type" value="Genomic_DNA"/>
</dbReference>
<evidence type="ECO:0000313" key="2">
    <source>
        <dbReference type="EMBL" id="GBP60937.1"/>
    </source>
</evidence>
<gene>
    <name evidence="2" type="ORF">EVAR_51500_1</name>
</gene>
<keyword evidence="3" id="KW-1185">Reference proteome</keyword>
<proteinExistence type="predicted"/>
<sequence>MTNESAPPPPVVPPAPASTAGSYRRRRRVPTLTGRTVVPNSEPEKNLSSVVNTWLYLKSDYVLCSCALSARFQSRPQPQQAKYRPVTDLVFIKNGLQNESNDDEVTEFDTNDWNNAQSASGGAAVGSARRTRHFIKSIFCYDIERIISKGRARRSRAAHVDLDRH</sequence>
<evidence type="ECO:0000256" key="1">
    <source>
        <dbReference type="SAM" id="MobiDB-lite"/>
    </source>
</evidence>
<comment type="caution">
    <text evidence="2">The sequence shown here is derived from an EMBL/GenBank/DDBJ whole genome shotgun (WGS) entry which is preliminary data.</text>
</comment>
<feature type="compositionally biased region" description="Pro residues" evidence="1">
    <location>
        <begin position="1"/>
        <end position="16"/>
    </location>
</feature>
<protein>
    <submittedName>
        <fullName evidence="2">Uncharacterized protein</fullName>
    </submittedName>
</protein>
<dbReference type="AlphaFoldDB" id="A0A4C1XFA5"/>